<protein>
    <submittedName>
        <fullName evidence="8">NADPH dehydrogenase</fullName>
        <ecNumber evidence="8">1.6.99.1</ecNumber>
    </submittedName>
</protein>
<evidence type="ECO:0000256" key="3">
    <source>
        <dbReference type="ARBA" id="ARBA00022643"/>
    </source>
</evidence>
<name>A0A212L9L5_9BACT</name>
<keyword evidence="2" id="KW-0285">Flavoprotein</keyword>
<keyword evidence="3" id="KW-0288">FMN</keyword>
<dbReference type="Pfam" id="PF00724">
    <property type="entry name" value="Oxidored_FMN"/>
    <property type="match status" value="1"/>
</dbReference>
<dbReference type="GO" id="GO:0010181">
    <property type="term" value="F:FMN binding"/>
    <property type="evidence" value="ECO:0007669"/>
    <property type="project" value="InterPro"/>
</dbReference>
<evidence type="ECO:0000256" key="6">
    <source>
        <dbReference type="SAM" id="MobiDB-lite"/>
    </source>
</evidence>
<gene>
    <name evidence="8" type="primary">namA</name>
    <name evidence="8" type="ORF">KL86DES1_21792</name>
</gene>
<evidence type="ECO:0000313" key="8">
    <source>
        <dbReference type="EMBL" id="SCM74200.1"/>
    </source>
</evidence>
<dbReference type="InterPro" id="IPR013785">
    <property type="entry name" value="Aldolase_TIM"/>
</dbReference>
<dbReference type="Gene3D" id="3.20.20.70">
    <property type="entry name" value="Aldolase class I"/>
    <property type="match status" value="1"/>
</dbReference>
<keyword evidence="5 8" id="KW-0560">Oxidoreductase</keyword>
<dbReference type="CDD" id="cd02932">
    <property type="entry name" value="OYE_YqiM_FMN"/>
    <property type="match status" value="1"/>
</dbReference>
<feature type="domain" description="NADH:flavin oxidoreductase/NADH oxidase N-terminal" evidence="7">
    <location>
        <begin position="4"/>
        <end position="338"/>
    </location>
</feature>
<sequence>MNTLFSPITLGGLMLANRIVIPPMDQYSADEGRPTQWHHMHYGNLAVSGAGLLIVEATAVEPEGRISQGDLGLWNDEQEDLHRRMLEFIGTFSSIPVAVQIGHAGRKGSTGRPWEGRGPITPQDGGWPVYAPSALPFDAASQTPLALTEADIDRLLEAFVATAQRAVRAGYKAIELHAAHGYLLHEFLSPLSNKRDDAYGGSLENRMRFPLRVFAAVRKALPASVPVGMRVSGSDFVPGGWDVAECAILAQELEKAGAAYIHVSGGGLSPDQQINLAPGYQVGFAQAIKQAVTTLPVIAVGLITEPELASGIIVSGQADMVAIGRAMLYDPRWPWHAAAALGASIADAPSQYLRCQPHKLKTLFV</sequence>
<feature type="region of interest" description="Disordered" evidence="6">
    <location>
        <begin position="104"/>
        <end position="123"/>
    </location>
</feature>
<dbReference type="GO" id="GO:0003959">
    <property type="term" value="F:NADPH dehydrogenase activity"/>
    <property type="evidence" value="ECO:0007669"/>
    <property type="project" value="UniProtKB-EC"/>
</dbReference>
<evidence type="ECO:0000256" key="5">
    <source>
        <dbReference type="ARBA" id="ARBA00023002"/>
    </source>
</evidence>
<accession>A0A212L9L5</accession>
<keyword evidence="4" id="KW-0521">NADP</keyword>
<evidence type="ECO:0000259" key="7">
    <source>
        <dbReference type="Pfam" id="PF00724"/>
    </source>
</evidence>
<dbReference type="InterPro" id="IPR044152">
    <property type="entry name" value="YqjM-like"/>
</dbReference>
<dbReference type="EC" id="1.6.99.1" evidence="8"/>
<organism evidence="8">
    <name type="scientific">uncultured Desulfovibrio sp</name>
    <dbReference type="NCBI Taxonomy" id="167968"/>
    <lineage>
        <taxon>Bacteria</taxon>
        <taxon>Pseudomonadati</taxon>
        <taxon>Thermodesulfobacteriota</taxon>
        <taxon>Desulfovibrionia</taxon>
        <taxon>Desulfovibrionales</taxon>
        <taxon>Desulfovibrionaceae</taxon>
        <taxon>Desulfovibrio</taxon>
        <taxon>environmental samples</taxon>
    </lineage>
</organism>
<dbReference type="AlphaFoldDB" id="A0A212L9L5"/>
<dbReference type="PANTHER" id="PTHR43303:SF4">
    <property type="entry name" value="NADPH DEHYDROGENASE C23G7.10C-RELATED"/>
    <property type="match status" value="1"/>
</dbReference>
<dbReference type="SUPFAM" id="SSF51395">
    <property type="entry name" value="FMN-linked oxidoreductases"/>
    <property type="match status" value="1"/>
</dbReference>
<dbReference type="InterPro" id="IPR001155">
    <property type="entry name" value="OxRdtase_FMN_N"/>
</dbReference>
<comment type="cofactor">
    <cofactor evidence="1">
        <name>FMN</name>
        <dbReference type="ChEBI" id="CHEBI:58210"/>
    </cofactor>
</comment>
<proteinExistence type="predicted"/>
<evidence type="ECO:0000256" key="2">
    <source>
        <dbReference type="ARBA" id="ARBA00022630"/>
    </source>
</evidence>
<dbReference type="PANTHER" id="PTHR43303">
    <property type="entry name" value="NADPH DEHYDROGENASE C23G7.10C-RELATED"/>
    <property type="match status" value="1"/>
</dbReference>
<evidence type="ECO:0000256" key="4">
    <source>
        <dbReference type="ARBA" id="ARBA00022857"/>
    </source>
</evidence>
<dbReference type="GO" id="GO:0050661">
    <property type="term" value="F:NADP binding"/>
    <property type="evidence" value="ECO:0007669"/>
    <property type="project" value="InterPro"/>
</dbReference>
<dbReference type="RefSeq" id="WP_179981052.1">
    <property type="nucleotide sequence ID" value="NZ_LT608333.1"/>
</dbReference>
<dbReference type="EMBL" id="FMJC01000002">
    <property type="protein sequence ID" value="SCM74200.1"/>
    <property type="molecule type" value="Genomic_DNA"/>
</dbReference>
<reference evidence="8" key="1">
    <citation type="submission" date="2016-08" db="EMBL/GenBank/DDBJ databases">
        <authorList>
            <person name="Seilhamer J.J."/>
        </authorList>
    </citation>
    <scope>NUCLEOTIDE SEQUENCE</scope>
    <source>
        <strain evidence="8">86-1</strain>
    </source>
</reference>
<evidence type="ECO:0000256" key="1">
    <source>
        <dbReference type="ARBA" id="ARBA00001917"/>
    </source>
</evidence>